<reference evidence="1 2" key="1">
    <citation type="submission" date="2023-03" db="EMBL/GenBank/DDBJ databases">
        <title>WGS of Gossypium arboreum.</title>
        <authorList>
            <person name="Yu D."/>
        </authorList>
    </citation>
    <scope>NUCLEOTIDE SEQUENCE [LARGE SCALE GENOMIC DNA]</scope>
    <source>
        <tissue evidence="1">Leaf</tissue>
    </source>
</reference>
<dbReference type="InterPro" id="IPR044630">
    <property type="entry name" value="SPA1/2/3/4"/>
</dbReference>
<dbReference type="InterPro" id="IPR036322">
    <property type="entry name" value="WD40_repeat_dom_sf"/>
</dbReference>
<sequence>MNSIWRWIQLWDASTGQAISHYVKHEKRAWFVDFLRCIQRNSLVVVMIYEKSYLGTIRNIANVCCVQFSTHATHLLAFGYVDYKTYYYDLRNARVPWCVLDGHDKAVSYVKFLDSKTIVTASTEHIKTLGPQ</sequence>
<dbReference type="PANTHER" id="PTHR44218:SF15">
    <property type="entry name" value="PROTEIN SPA1-RELATED 2"/>
    <property type="match status" value="1"/>
</dbReference>
<evidence type="ECO:0000313" key="1">
    <source>
        <dbReference type="EMBL" id="KAK5812192.1"/>
    </source>
</evidence>
<dbReference type="Gene3D" id="2.130.10.10">
    <property type="entry name" value="YVTN repeat-like/Quinoprotein amine dehydrogenase"/>
    <property type="match status" value="1"/>
</dbReference>
<dbReference type="InterPro" id="IPR015943">
    <property type="entry name" value="WD40/YVTN_repeat-like_dom_sf"/>
</dbReference>
<dbReference type="SUPFAM" id="SSF50978">
    <property type="entry name" value="WD40 repeat-like"/>
    <property type="match status" value="1"/>
</dbReference>
<protein>
    <submittedName>
        <fullName evidence="1">Uncharacterized protein</fullName>
    </submittedName>
</protein>
<dbReference type="Proteomes" id="UP001358586">
    <property type="component" value="Chromosome 8"/>
</dbReference>
<proteinExistence type="predicted"/>
<dbReference type="EMBL" id="JARKNE010000008">
    <property type="protein sequence ID" value="KAK5812192.1"/>
    <property type="molecule type" value="Genomic_DNA"/>
</dbReference>
<evidence type="ECO:0000313" key="2">
    <source>
        <dbReference type="Proteomes" id="UP001358586"/>
    </source>
</evidence>
<dbReference type="PANTHER" id="PTHR44218">
    <property type="entry name" value="PROTEIN SPA1-RELATED 2"/>
    <property type="match status" value="1"/>
</dbReference>
<comment type="caution">
    <text evidence="1">The sequence shown here is derived from an EMBL/GenBank/DDBJ whole genome shotgun (WGS) entry which is preliminary data.</text>
</comment>
<gene>
    <name evidence="1" type="ORF">PVK06_027609</name>
</gene>
<keyword evidence="2" id="KW-1185">Reference proteome</keyword>
<accession>A0ABR0P0T5</accession>
<organism evidence="1 2">
    <name type="scientific">Gossypium arboreum</name>
    <name type="common">Tree cotton</name>
    <name type="synonym">Gossypium nanking</name>
    <dbReference type="NCBI Taxonomy" id="29729"/>
    <lineage>
        <taxon>Eukaryota</taxon>
        <taxon>Viridiplantae</taxon>
        <taxon>Streptophyta</taxon>
        <taxon>Embryophyta</taxon>
        <taxon>Tracheophyta</taxon>
        <taxon>Spermatophyta</taxon>
        <taxon>Magnoliopsida</taxon>
        <taxon>eudicotyledons</taxon>
        <taxon>Gunneridae</taxon>
        <taxon>Pentapetalae</taxon>
        <taxon>rosids</taxon>
        <taxon>malvids</taxon>
        <taxon>Malvales</taxon>
        <taxon>Malvaceae</taxon>
        <taxon>Malvoideae</taxon>
        <taxon>Gossypium</taxon>
    </lineage>
</organism>
<name>A0ABR0P0T5_GOSAR</name>